<reference evidence="2" key="1">
    <citation type="journal article" date="2011" name="PLoS ONE">
        <title>A deep insight into the sialotranscriptome of the gulf coast tick, Amblyomma maculatum.</title>
        <authorList>
            <person name="Karim S."/>
            <person name="Singh P."/>
            <person name="Ribeiro J.M."/>
        </authorList>
    </citation>
    <scope>NUCLEOTIDE SEQUENCE</scope>
    <source>
        <tissue evidence="2">Salivary gland</tissue>
    </source>
</reference>
<dbReference type="Gene3D" id="2.40.128.20">
    <property type="match status" value="1"/>
</dbReference>
<proteinExistence type="evidence at transcript level"/>
<feature type="chain" id="PRO_5003447595" description="Lipocalin/cytosolic fatty-acid binding domain-containing protein" evidence="1">
    <location>
        <begin position="18"/>
        <end position="177"/>
    </location>
</feature>
<sequence length="177" mass="19896">MISTFAVFLCTMTMAAAALPSGMTAIDIKPMVSVTERLVVISRTHTTDTTYRCHSAKEKSSIGDNKYIYNLKARNSALQYISGEVTVQLEEIPGEANKYRATYTNQQNTKHTLTLLQKDEHLYCFVLYVEKSTGQQGCELLTTVAYKDQIPPACQQYFKKQCTGAEAKLYLNDCTYD</sequence>
<keyword evidence="1" id="KW-0732">Signal</keyword>
<organism evidence="2">
    <name type="scientific">Amblyomma maculatum</name>
    <name type="common">Gulf Coast tick</name>
    <dbReference type="NCBI Taxonomy" id="34609"/>
    <lineage>
        <taxon>Eukaryota</taxon>
        <taxon>Metazoa</taxon>
        <taxon>Ecdysozoa</taxon>
        <taxon>Arthropoda</taxon>
        <taxon>Chelicerata</taxon>
        <taxon>Arachnida</taxon>
        <taxon>Acari</taxon>
        <taxon>Parasitiformes</taxon>
        <taxon>Ixodida</taxon>
        <taxon>Ixodoidea</taxon>
        <taxon>Ixodidae</taxon>
        <taxon>Amblyomminae</taxon>
        <taxon>Amblyomma</taxon>
    </lineage>
</organism>
<evidence type="ECO:0000256" key="1">
    <source>
        <dbReference type="SAM" id="SignalP"/>
    </source>
</evidence>
<dbReference type="SUPFAM" id="SSF50814">
    <property type="entry name" value="Lipocalins"/>
    <property type="match status" value="1"/>
</dbReference>
<dbReference type="InterPro" id="IPR012674">
    <property type="entry name" value="Calycin"/>
</dbReference>
<accession>G3MS33</accession>
<dbReference type="GO" id="GO:0043176">
    <property type="term" value="F:amine binding"/>
    <property type="evidence" value="ECO:0007669"/>
    <property type="project" value="InterPro"/>
</dbReference>
<dbReference type="InterPro" id="IPR002970">
    <property type="entry name" value="Tick_his-bd"/>
</dbReference>
<protein>
    <recommendedName>
        <fullName evidence="3">Lipocalin/cytosolic fatty-acid binding domain-containing protein</fullName>
    </recommendedName>
</protein>
<dbReference type="EMBL" id="JO844684">
    <property type="protein sequence ID" value="AEO36301.1"/>
    <property type="molecule type" value="mRNA"/>
</dbReference>
<dbReference type="Pfam" id="PF02098">
    <property type="entry name" value="His_binding"/>
    <property type="match status" value="1"/>
</dbReference>
<dbReference type="GO" id="GO:0030682">
    <property type="term" value="P:symbiont-mediated perturbation of host defenses"/>
    <property type="evidence" value="ECO:0007669"/>
    <property type="project" value="InterPro"/>
</dbReference>
<evidence type="ECO:0000313" key="2">
    <source>
        <dbReference type="EMBL" id="AEO36301.1"/>
    </source>
</evidence>
<feature type="signal peptide" evidence="1">
    <location>
        <begin position="1"/>
        <end position="17"/>
    </location>
</feature>
<name>G3MS33_AMBMU</name>
<dbReference type="AlphaFoldDB" id="G3MS33"/>
<evidence type="ECO:0008006" key="3">
    <source>
        <dbReference type="Google" id="ProtNLM"/>
    </source>
</evidence>